<keyword evidence="1" id="KW-0812">Transmembrane</keyword>
<feature type="transmembrane region" description="Helical" evidence="1">
    <location>
        <begin position="124"/>
        <end position="144"/>
    </location>
</feature>
<feature type="transmembrane region" description="Helical" evidence="1">
    <location>
        <begin position="7"/>
        <end position="25"/>
    </location>
</feature>
<feature type="transmembrane region" description="Helical" evidence="1">
    <location>
        <begin position="156"/>
        <end position="171"/>
    </location>
</feature>
<feature type="transmembrane region" description="Helical" evidence="1">
    <location>
        <begin position="204"/>
        <end position="222"/>
    </location>
</feature>
<accession>A0A5P4S6D3</accession>
<proteinExistence type="predicted"/>
<dbReference type="EMBL" id="MK463651">
    <property type="protein sequence ID" value="QFC18019.1"/>
    <property type="molecule type" value="Genomic_DNA"/>
</dbReference>
<keyword evidence="1" id="KW-1133">Transmembrane helix</keyword>
<feature type="transmembrane region" description="Helical" evidence="1">
    <location>
        <begin position="384"/>
        <end position="403"/>
    </location>
</feature>
<organism evidence="2">
    <name type="scientific">Vibrio parahaemolyticus</name>
    <dbReference type="NCBI Taxonomy" id="670"/>
    <lineage>
        <taxon>Bacteria</taxon>
        <taxon>Pseudomonadati</taxon>
        <taxon>Pseudomonadota</taxon>
        <taxon>Gammaproteobacteria</taxon>
        <taxon>Vibrionales</taxon>
        <taxon>Vibrionaceae</taxon>
        <taxon>Vibrio</taxon>
    </lineage>
</organism>
<sequence>MKLVSLYVLYIFSGILIYFFGPMEYADHNKLLTFFYILNCYLLLFFGFFVGSKSFHLNISKKEGRHASPSKELKLFLFSSVITIFFNSYVIYDLYQNILNSGLDKFGAGAIYYLNLNSEKETGIITMLMTLFSPLSFISINIGVKLYRSLKFNHKLVLYFVVISSLLSYLLKGTNFGIFIVVINILISSYIYSSGVKISKLKSLLIALLLPMFVSLFLYNLGSRLNIDYIPSTIAGVEINRDHFIFNILPVQLSLPASVAGSYISQGYYAVSLMFNYNFDSTLGFGSGYFLLGKFSNILGDDFFKYTYQYKMDELWAYRTQWHTAFVWLSNDFGYYSVFILCFIFGVLSSVVYKDAKRNKGIVSTTLFAVISIILVFIPANNILMSNPFIFMTFYSLFIIWILRTKVYIKC</sequence>
<evidence type="ECO:0000256" key="1">
    <source>
        <dbReference type="SAM" id="Phobius"/>
    </source>
</evidence>
<name>A0A5P4S6D3_VIBPH</name>
<protein>
    <submittedName>
        <fullName evidence="2">Polysaccharide polymerase</fullName>
    </submittedName>
</protein>
<feature type="transmembrane region" description="Helical" evidence="1">
    <location>
        <begin position="360"/>
        <end position="378"/>
    </location>
</feature>
<reference evidence="2" key="1">
    <citation type="journal article" date="2019" name="Int. J. Food Microbiol.">
        <title>Developing a novel molecular serotyping system based on capsular polysaccharide synthesis gene clusters of Vibrio parahaemolyticus.</title>
        <authorList>
            <person name="Pang Y."/>
            <person name="Guo X."/>
            <person name="Tian X."/>
            <person name="Liu F."/>
            <person name="Wang L."/>
            <person name="Wu J."/>
            <person name="Zhang S."/>
            <person name="Li S."/>
            <person name="Liu B."/>
        </authorList>
    </citation>
    <scope>NUCLEOTIDE SEQUENCE</scope>
    <source>
        <strain evidence="2">G3499</strain>
    </source>
</reference>
<dbReference type="AlphaFoldDB" id="A0A5P4S6D3"/>
<gene>
    <name evidence="2" type="primary">wzy</name>
</gene>
<feature type="transmembrane region" description="Helical" evidence="1">
    <location>
        <begin position="333"/>
        <end position="353"/>
    </location>
</feature>
<keyword evidence="1" id="KW-0472">Membrane</keyword>
<feature type="transmembrane region" description="Helical" evidence="1">
    <location>
        <begin position="31"/>
        <end position="52"/>
    </location>
</feature>
<evidence type="ECO:0000313" key="2">
    <source>
        <dbReference type="EMBL" id="QFC18019.1"/>
    </source>
</evidence>
<dbReference type="RefSeq" id="WP_025816950.1">
    <property type="nucleotide sequence ID" value="NZ_CP155084.1"/>
</dbReference>
<feature type="transmembrane region" description="Helical" evidence="1">
    <location>
        <begin position="73"/>
        <end position="92"/>
    </location>
</feature>